<dbReference type="Pfam" id="PF11575">
    <property type="entry name" value="FhuF_C"/>
    <property type="match status" value="1"/>
</dbReference>
<evidence type="ECO:0000259" key="2">
    <source>
        <dbReference type="Pfam" id="PF11575"/>
    </source>
</evidence>
<name>A0ABV8YD79_9ACTN</name>
<reference evidence="4" key="1">
    <citation type="journal article" date="2019" name="Int. J. Syst. Evol. Microbiol.">
        <title>The Global Catalogue of Microorganisms (GCM) 10K type strain sequencing project: providing services to taxonomists for standard genome sequencing and annotation.</title>
        <authorList>
            <consortium name="The Broad Institute Genomics Platform"/>
            <consortium name="The Broad Institute Genome Sequencing Center for Infectious Disease"/>
            <person name="Wu L."/>
            <person name="Ma J."/>
        </authorList>
    </citation>
    <scope>NUCLEOTIDE SEQUENCE [LARGE SCALE GENOMIC DNA]</scope>
    <source>
        <strain evidence="4">DT43</strain>
    </source>
</reference>
<feature type="compositionally biased region" description="Gly residues" evidence="1">
    <location>
        <begin position="9"/>
        <end position="18"/>
    </location>
</feature>
<comment type="caution">
    <text evidence="3">The sequence shown here is derived from an EMBL/GenBank/DDBJ whole genome shotgun (WGS) entry which is preliminary data.</text>
</comment>
<keyword evidence="4" id="KW-1185">Reference proteome</keyword>
<sequence>MAERCQQPGGAGAFGGGSEGRRGILTARPGPRGPLTELTADLLSTGRLAGIGQLTGPDLTFRRPSCCLFYRTPAGTKCGTCLLAR</sequence>
<dbReference type="Proteomes" id="UP001596012">
    <property type="component" value="Unassembled WGS sequence"/>
</dbReference>
<dbReference type="InterPro" id="IPR024726">
    <property type="entry name" value="FhuF_C"/>
</dbReference>
<feature type="domain" description="Ferric siderophore reductase C-terminal" evidence="2">
    <location>
        <begin position="65"/>
        <end position="81"/>
    </location>
</feature>
<proteinExistence type="predicted"/>
<evidence type="ECO:0000256" key="1">
    <source>
        <dbReference type="SAM" id="MobiDB-lite"/>
    </source>
</evidence>
<organism evidence="3 4">
    <name type="scientific">Streptomyces xiangluensis</name>
    <dbReference type="NCBI Taxonomy" id="2665720"/>
    <lineage>
        <taxon>Bacteria</taxon>
        <taxon>Bacillati</taxon>
        <taxon>Actinomycetota</taxon>
        <taxon>Actinomycetes</taxon>
        <taxon>Kitasatosporales</taxon>
        <taxon>Streptomycetaceae</taxon>
        <taxon>Streptomyces</taxon>
    </lineage>
</organism>
<accession>A0ABV8YD79</accession>
<feature type="region of interest" description="Disordered" evidence="1">
    <location>
        <begin position="1"/>
        <end position="35"/>
    </location>
</feature>
<dbReference type="RefSeq" id="WP_386336391.1">
    <property type="nucleotide sequence ID" value="NZ_JBHSFG010000003.1"/>
</dbReference>
<evidence type="ECO:0000313" key="4">
    <source>
        <dbReference type="Proteomes" id="UP001596012"/>
    </source>
</evidence>
<dbReference type="EMBL" id="JBHSFG010000003">
    <property type="protein sequence ID" value="MFC4463264.1"/>
    <property type="molecule type" value="Genomic_DNA"/>
</dbReference>
<protein>
    <submittedName>
        <fullName evidence="3">(2Fe-2S)-binding protein</fullName>
    </submittedName>
</protein>
<gene>
    <name evidence="3" type="ORF">ACFPH6_01345</name>
</gene>
<evidence type="ECO:0000313" key="3">
    <source>
        <dbReference type="EMBL" id="MFC4463264.1"/>
    </source>
</evidence>